<evidence type="ECO:0000256" key="7">
    <source>
        <dbReference type="ARBA" id="ARBA00023180"/>
    </source>
</evidence>
<dbReference type="PANTHER" id="PTHR42643:SF24">
    <property type="entry name" value="IONOTROPIC RECEPTOR 60A"/>
    <property type="match status" value="1"/>
</dbReference>
<dbReference type="InterPro" id="IPR052192">
    <property type="entry name" value="Insect_Ionotropic_Sensory_Rcpt"/>
</dbReference>
<dbReference type="AlphaFoldDB" id="A0A7M7IK54"/>
<evidence type="ECO:0000256" key="1">
    <source>
        <dbReference type="ARBA" id="ARBA00004651"/>
    </source>
</evidence>
<keyword evidence="5 8" id="KW-0472">Membrane</keyword>
<proteinExistence type="predicted"/>
<evidence type="ECO:0000256" key="6">
    <source>
        <dbReference type="ARBA" id="ARBA00023170"/>
    </source>
</evidence>
<keyword evidence="2" id="KW-1003">Cell membrane</keyword>
<dbReference type="GeneID" id="107965601"/>
<evidence type="ECO:0000313" key="10">
    <source>
        <dbReference type="EnsemblMetazoa" id="XP_016772134"/>
    </source>
</evidence>
<evidence type="ECO:0000256" key="5">
    <source>
        <dbReference type="ARBA" id="ARBA00023136"/>
    </source>
</evidence>
<reference evidence="10" key="1">
    <citation type="submission" date="2021-01" db="UniProtKB">
        <authorList>
            <consortium name="EnsemblMetazoa"/>
        </authorList>
    </citation>
    <scope>IDENTIFICATION</scope>
    <source>
        <strain evidence="10">DH4</strain>
    </source>
</reference>
<feature type="signal peptide" evidence="9">
    <location>
        <begin position="1"/>
        <end position="23"/>
    </location>
</feature>
<protein>
    <submittedName>
        <fullName evidence="12">Uncharacterized protein LOC107965601</fullName>
    </submittedName>
</protein>
<keyword evidence="7" id="KW-0325">Glycoprotein</keyword>
<keyword evidence="11" id="KW-1185">Reference proteome</keyword>
<keyword evidence="4 8" id="KW-1133">Transmembrane helix</keyword>
<dbReference type="KEGG" id="ame:107965601"/>
<evidence type="ECO:0000313" key="12">
    <source>
        <dbReference type="RefSeq" id="XP_016772134.1"/>
    </source>
</evidence>
<keyword evidence="9" id="KW-0732">Signal</keyword>
<dbReference type="RefSeq" id="XP_016772134.1">
    <property type="nucleotide sequence ID" value="XM_016916645.2"/>
</dbReference>
<evidence type="ECO:0000256" key="8">
    <source>
        <dbReference type="SAM" id="Phobius"/>
    </source>
</evidence>
<accession>A0A7M7IK54</accession>
<accession>A0A8U1DD51</accession>
<dbReference type="SUPFAM" id="SSF53850">
    <property type="entry name" value="Periplasmic binding protein-like II"/>
    <property type="match status" value="1"/>
</dbReference>
<feature type="chain" id="PRO_5044659953" evidence="9">
    <location>
        <begin position="24"/>
        <end position="633"/>
    </location>
</feature>
<evidence type="ECO:0000256" key="9">
    <source>
        <dbReference type="SAM" id="SignalP"/>
    </source>
</evidence>
<dbReference type="GO" id="GO:0005886">
    <property type="term" value="C:plasma membrane"/>
    <property type="evidence" value="ECO:0007669"/>
    <property type="project" value="UniProtKB-SubCell"/>
</dbReference>
<dbReference type="EnsemblMetazoa" id="XM_016916645">
    <property type="protein sequence ID" value="XP_016772134"/>
    <property type="gene ID" value="LOC107965601"/>
</dbReference>
<evidence type="ECO:0000313" key="11">
    <source>
        <dbReference type="Proteomes" id="UP000005203"/>
    </source>
</evidence>
<name>A0A7M7IK54_APIME</name>
<dbReference type="OrthoDB" id="6506757at2759"/>
<evidence type="ECO:0000256" key="2">
    <source>
        <dbReference type="ARBA" id="ARBA00022475"/>
    </source>
</evidence>
<sequence length="633" mass="70827">MESLFLRFLPLLLSASLCPSASAVVVVSSYHGLKTSYHGKGRKWGDRGFIVEGVTSAEKEREEFSRSMACIASFLDRATDPARTSFMISDDTVDQAARSLARHLQKRRFAFLKYSGDSEFDTRELALNAVVLVANAASLRDDLYVIDPCTRDCPFFVVLARPFRSERAFLAEADALTRSMWTRRIFTVVVLARVGESVLAAGATSFRPGQPCAPSPPIILDKCGTRSWNLTRSAIRPPKWNKCVLKVAYFVEPPYVVVATNGTTEESLLGFEGMLTEEILKGESIEREEVAWTENATYVEQIRTILYQADADLVVGRVLLQPQEDIDYSSSYDVLKVVWLIPKVANVSLKGLIQPFHPYVWAALGCTLVLAVLVKIFLIPDLAYLDIFALIIGASIANRPGKLSTKIQYISWSVFGLFLMEVYVDALADQLINTSDTKIATTEELVSSSFGIGGTSAFKSLFEEDTSGVVSRIREKFVTFDQNEYVGLFNDVMEGRNSSIALMVLLNSSRSEDIDTLHAYTMSTDVIYSFPLALAVWKGFPKLKRINAKIHDYIDMGIFDHMIKLAIQKGRLAMMFEFAEEQEYKNNLHLQHFAPAFLVMIIGFSVGFLSIIVEIALYPSDLFFPRKRREEGN</sequence>
<evidence type="ECO:0000256" key="3">
    <source>
        <dbReference type="ARBA" id="ARBA00022692"/>
    </source>
</evidence>
<feature type="transmembrane region" description="Helical" evidence="8">
    <location>
        <begin position="593"/>
        <end position="618"/>
    </location>
</feature>
<reference evidence="12" key="2">
    <citation type="submission" date="2025-04" db="UniProtKB">
        <authorList>
            <consortium name="RefSeq"/>
        </authorList>
    </citation>
    <scope>IDENTIFICATION</scope>
    <source>
        <strain evidence="12">DH4</strain>
        <tissue evidence="12">Whole body</tissue>
    </source>
</reference>
<accession>A0A8B7KRL6</accession>
<organism evidence="11 12">
    <name type="scientific">Apis mellifera</name>
    <name type="common">Honeybee</name>
    <dbReference type="NCBI Taxonomy" id="7460"/>
    <lineage>
        <taxon>Eukaryota</taxon>
        <taxon>Metazoa</taxon>
        <taxon>Ecdysozoa</taxon>
        <taxon>Arthropoda</taxon>
        <taxon>Hexapoda</taxon>
        <taxon>Insecta</taxon>
        <taxon>Pterygota</taxon>
        <taxon>Neoptera</taxon>
        <taxon>Endopterygota</taxon>
        <taxon>Hymenoptera</taxon>
        <taxon>Apocrita</taxon>
        <taxon>Aculeata</taxon>
        <taxon>Apoidea</taxon>
        <taxon>Anthophila</taxon>
        <taxon>Apidae</taxon>
        <taxon>Apis</taxon>
    </lineage>
</organism>
<gene>
    <name evidence="12" type="primary">LOC107965601</name>
</gene>
<keyword evidence="6" id="KW-0675">Receptor</keyword>
<evidence type="ECO:0000256" key="4">
    <source>
        <dbReference type="ARBA" id="ARBA00022989"/>
    </source>
</evidence>
<dbReference type="PANTHER" id="PTHR42643">
    <property type="entry name" value="IONOTROPIC RECEPTOR 20A-RELATED"/>
    <property type="match status" value="1"/>
</dbReference>
<feature type="transmembrane region" description="Helical" evidence="8">
    <location>
        <begin position="356"/>
        <end position="374"/>
    </location>
</feature>
<dbReference type="Proteomes" id="UP000005203">
    <property type="component" value="Linkage group LG15"/>
</dbReference>
<keyword evidence="3 8" id="KW-0812">Transmembrane</keyword>
<comment type="subcellular location">
    <subcellularLocation>
        <location evidence="1">Cell membrane</location>
        <topology evidence="1">Multi-pass membrane protein</topology>
    </subcellularLocation>
</comment>